<dbReference type="EMBL" id="CP003360">
    <property type="protein sequence ID" value="AFM25448.1"/>
    <property type="molecule type" value="Genomic_DNA"/>
</dbReference>
<dbReference type="OrthoDB" id="9782434at2"/>
<organism evidence="2 3">
    <name type="scientific">Desulfomonile tiedjei (strain ATCC 49306 / DSM 6799 / DCB-1)</name>
    <dbReference type="NCBI Taxonomy" id="706587"/>
    <lineage>
        <taxon>Bacteria</taxon>
        <taxon>Pseudomonadati</taxon>
        <taxon>Thermodesulfobacteriota</taxon>
        <taxon>Desulfomonilia</taxon>
        <taxon>Desulfomonilales</taxon>
        <taxon>Desulfomonilaceae</taxon>
        <taxon>Desulfomonile</taxon>
    </lineage>
</organism>
<dbReference type="eggNOG" id="COG2930">
    <property type="taxonomic scope" value="Bacteria"/>
</dbReference>
<evidence type="ECO:0000313" key="2">
    <source>
        <dbReference type="EMBL" id="AFM25448.1"/>
    </source>
</evidence>
<dbReference type="HOGENOM" id="CLU_015320_4_0_7"/>
<dbReference type="Proteomes" id="UP000006055">
    <property type="component" value="Chromosome"/>
</dbReference>
<dbReference type="Pfam" id="PF04366">
    <property type="entry name" value="Ysc84"/>
    <property type="match status" value="1"/>
</dbReference>
<dbReference type="PANTHER" id="PTHR15629">
    <property type="entry name" value="SH3YL1 PROTEIN"/>
    <property type="match status" value="1"/>
</dbReference>
<feature type="domain" description="Ysc84 actin-binding" evidence="1">
    <location>
        <begin position="104"/>
        <end position="226"/>
    </location>
</feature>
<protein>
    <recommendedName>
        <fullName evidence="1">Ysc84 actin-binding domain-containing protein</fullName>
    </recommendedName>
</protein>
<dbReference type="InterPro" id="IPR051702">
    <property type="entry name" value="SH3_domain_YSC84-like"/>
</dbReference>
<evidence type="ECO:0000313" key="3">
    <source>
        <dbReference type="Proteomes" id="UP000006055"/>
    </source>
</evidence>
<dbReference type="STRING" id="706587.Desti_2772"/>
<reference evidence="3" key="1">
    <citation type="submission" date="2012-06" db="EMBL/GenBank/DDBJ databases">
        <title>Complete sequence of chromosome of Desulfomonile tiedjei DSM 6799.</title>
        <authorList>
            <person name="Lucas S."/>
            <person name="Copeland A."/>
            <person name="Lapidus A."/>
            <person name="Glavina del Rio T."/>
            <person name="Dalin E."/>
            <person name="Tice H."/>
            <person name="Bruce D."/>
            <person name="Goodwin L."/>
            <person name="Pitluck S."/>
            <person name="Peters L."/>
            <person name="Ovchinnikova G."/>
            <person name="Zeytun A."/>
            <person name="Lu M."/>
            <person name="Kyrpides N."/>
            <person name="Mavromatis K."/>
            <person name="Ivanova N."/>
            <person name="Brettin T."/>
            <person name="Detter J.C."/>
            <person name="Han C."/>
            <person name="Larimer F."/>
            <person name="Land M."/>
            <person name="Hauser L."/>
            <person name="Markowitz V."/>
            <person name="Cheng J.-F."/>
            <person name="Hugenholtz P."/>
            <person name="Woyke T."/>
            <person name="Wu D."/>
            <person name="Spring S."/>
            <person name="Schroeder M."/>
            <person name="Brambilla E."/>
            <person name="Klenk H.-P."/>
            <person name="Eisen J.A."/>
        </authorList>
    </citation>
    <scope>NUCLEOTIDE SEQUENCE [LARGE SCALE GENOMIC DNA]</scope>
    <source>
        <strain evidence="3">ATCC 49306 / DSM 6799 / DCB-1</strain>
    </source>
</reference>
<name>I4C7A7_DESTA</name>
<keyword evidence="3" id="KW-1185">Reference proteome</keyword>
<dbReference type="PATRIC" id="fig|706587.4.peg.3164"/>
<dbReference type="RefSeq" id="WP_014810587.1">
    <property type="nucleotide sequence ID" value="NC_018025.1"/>
</dbReference>
<accession>I4C7A7</accession>
<dbReference type="KEGG" id="dti:Desti_2772"/>
<dbReference type="PANTHER" id="PTHR15629:SF2">
    <property type="entry name" value="SH3 DOMAIN-CONTAINING YSC84-LIKE PROTEIN 1"/>
    <property type="match status" value="1"/>
</dbReference>
<dbReference type="InterPro" id="IPR007461">
    <property type="entry name" value="Ysc84_actin-binding"/>
</dbReference>
<evidence type="ECO:0000259" key="1">
    <source>
        <dbReference type="Pfam" id="PF04366"/>
    </source>
</evidence>
<dbReference type="GO" id="GO:0035091">
    <property type="term" value="F:phosphatidylinositol binding"/>
    <property type="evidence" value="ECO:0007669"/>
    <property type="project" value="TreeGrafter"/>
</dbReference>
<proteinExistence type="predicted"/>
<dbReference type="AlphaFoldDB" id="I4C7A7"/>
<dbReference type="CDD" id="cd11524">
    <property type="entry name" value="SYLF"/>
    <property type="match status" value="1"/>
</dbReference>
<sequence length="229" mass="24096">MRKSALAVILLGAVSLFPNLALCLPPMELEERLSSATQVLKETVTAPDAGIPVDLLKRSRGIIVFPSLIKAGLGIGGHYGRGVVLRKDPSTGKWGPPAFIRLIGGSFGWQIGVQSTDLILLIMNDISLKSLFKDKITIGADASIAAGPVGRDASAGTDVDFSAGILSYSRAKGLFAGVSIKGSVIESDWESNEAYYGSDVSVIDIFFRGKGTVSPAASELIRFLNKNAS</sequence>
<gene>
    <name evidence="2" type="ordered locus">Desti_2772</name>
</gene>